<keyword evidence="2" id="KW-1185">Reference proteome</keyword>
<gene>
    <name evidence="1" type="ORF">Vadar_025259</name>
</gene>
<sequence>MADENGLDGGENMQEVTASTSLGLETEQKKSKKEDSGKTVRFHKLFSFADSVDALLMMIGTICAVGNGLCMPFMAILVGEVLNSFGQNQNNKDIVRIVSKFFVVIGGNEKFDDYLLYYVLGVIEIRLFSFVRGVAAFLQVSCWMVTGEQQTARIRTLYLKSIMRQDIAFFDTKTNTGEVVGRMSTDTILIQDAMGEKVGKFMQLVSTFLGGFVIAFVKGWLLTLVLISSIPPLVLAGAAAAVFISKAAFNGQNAYAKSAIVVEQTIGSIRTVASFTGEKQVVIKYNKSLVDAYKTDNGYTGGDVFNVIIAALIGSLSLGQASPCITAFAAGQEAAFKMFETINREPEIDAYDIKGIKLDAIRGDIELRDIYFSYPARLDEQILSGLKEFQLKWVREKIGLVSQEPVLFTCSIKDTIAYAKDKATLEEISAAARLANAAIFIDKLPQGLDTLVGEHGTQLSGGQKQRVAIARAILKDPQILVLDEATSVLDVESQTIVQEALDRIMVNRTTIIVAHHLSIVRNADIIAVIHRGKIIEKGSHSTLLEDPKGEYSQLIRLQEVNKDSEQDTVGLEKSKSVIEVGRQSSQRYKDSEQATVGLGNRSLSWVSHSHSSENASKVPLRQLAHLNKPEAPMLIAGAIAAVISGSILPIFSLFIANMIKTFFEPPHQLKKDSKFWALMFVVLGATSLFAYPLRAYLFSMAGCKLTNRVRSMCFEKVVRMEVSWFDEPENSSGVIGARLSTDAAPIRALVGDALALLVQTLLQELEDW</sequence>
<evidence type="ECO:0000313" key="2">
    <source>
        <dbReference type="Proteomes" id="UP000828048"/>
    </source>
</evidence>
<proteinExistence type="predicted"/>
<reference evidence="1 2" key="1">
    <citation type="journal article" date="2021" name="Hortic Res">
        <title>High-quality reference genome and annotation aids understanding of berry development for evergreen blueberry (Vaccinium darrowii).</title>
        <authorList>
            <person name="Yu J."/>
            <person name="Hulse-Kemp A.M."/>
            <person name="Babiker E."/>
            <person name="Staton M."/>
        </authorList>
    </citation>
    <scope>NUCLEOTIDE SEQUENCE [LARGE SCALE GENOMIC DNA]</scope>
    <source>
        <strain evidence="2">cv. NJ 8807/NJ 8810</strain>
        <tissue evidence="1">Young leaf</tissue>
    </source>
</reference>
<organism evidence="1 2">
    <name type="scientific">Vaccinium darrowii</name>
    <dbReference type="NCBI Taxonomy" id="229202"/>
    <lineage>
        <taxon>Eukaryota</taxon>
        <taxon>Viridiplantae</taxon>
        <taxon>Streptophyta</taxon>
        <taxon>Embryophyta</taxon>
        <taxon>Tracheophyta</taxon>
        <taxon>Spermatophyta</taxon>
        <taxon>Magnoliopsida</taxon>
        <taxon>eudicotyledons</taxon>
        <taxon>Gunneridae</taxon>
        <taxon>Pentapetalae</taxon>
        <taxon>asterids</taxon>
        <taxon>Ericales</taxon>
        <taxon>Ericaceae</taxon>
        <taxon>Vaccinioideae</taxon>
        <taxon>Vaccinieae</taxon>
        <taxon>Vaccinium</taxon>
    </lineage>
</organism>
<name>A0ACB7XCR1_9ERIC</name>
<accession>A0ACB7XCR1</accession>
<protein>
    <submittedName>
        <fullName evidence="1">Uncharacterized protein</fullName>
    </submittedName>
</protein>
<dbReference type="Proteomes" id="UP000828048">
    <property type="component" value="Chromosome 6"/>
</dbReference>
<comment type="caution">
    <text evidence="1">The sequence shown here is derived from an EMBL/GenBank/DDBJ whole genome shotgun (WGS) entry which is preliminary data.</text>
</comment>
<dbReference type="EMBL" id="CM037156">
    <property type="protein sequence ID" value="KAH7838351.1"/>
    <property type="molecule type" value="Genomic_DNA"/>
</dbReference>
<evidence type="ECO:0000313" key="1">
    <source>
        <dbReference type="EMBL" id="KAH7838351.1"/>
    </source>
</evidence>